<evidence type="ECO:0000313" key="2">
    <source>
        <dbReference type="Proteomes" id="UP001642360"/>
    </source>
</evidence>
<name>A0ABC8TGA0_9AQUA</name>
<comment type="caution">
    <text evidence="1">The sequence shown here is derived from an EMBL/GenBank/DDBJ whole genome shotgun (WGS) entry which is preliminary data.</text>
</comment>
<sequence>TLAQVYHIANDVVSGEPDMGRYQVAIRQMEELSYRCLSALFEHARLVQPPGASQQPVVAALVFARQRG</sequence>
<organism evidence="1 2">
    <name type="scientific">Ilex paraguariensis</name>
    <name type="common">yerba mate</name>
    <dbReference type="NCBI Taxonomy" id="185542"/>
    <lineage>
        <taxon>Eukaryota</taxon>
        <taxon>Viridiplantae</taxon>
        <taxon>Streptophyta</taxon>
        <taxon>Embryophyta</taxon>
        <taxon>Tracheophyta</taxon>
        <taxon>Spermatophyta</taxon>
        <taxon>Magnoliopsida</taxon>
        <taxon>eudicotyledons</taxon>
        <taxon>Gunneridae</taxon>
        <taxon>Pentapetalae</taxon>
        <taxon>asterids</taxon>
        <taxon>campanulids</taxon>
        <taxon>Aquifoliales</taxon>
        <taxon>Aquifoliaceae</taxon>
        <taxon>Ilex</taxon>
    </lineage>
</organism>
<dbReference type="Proteomes" id="UP001642360">
    <property type="component" value="Unassembled WGS sequence"/>
</dbReference>
<feature type="non-terminal residue" evidence="1">
    <location>
        <position position="1"/>
    </location>
</feature>
<keyword evidence="2" id="KW-1185">Reference proteome</keyword>
<dbReference type="AlphaFoldDB" id="A0ABC8TGA0"/>
<protein>
    <submittedName>
        <fullName evidence="1">Uncharacterized protein</fullName>
    </submittedName>
</protein>
<proteinExistence type="predicted"/>
<dbReference type="EMBL" id="CAUOFW020004629">
    <property type="protein sequence ID" value="CAK9166570.1"/>
    <property type="molecule type" value="Genomic_DNA"/>
</dbReference>
<accession>A0ABC8TGA0</accession>
<gene>
    <name evidence="1" type="ORF">ILEXP_LOCUS35798</name>
</gene>
<evidence type="ECO:0000313" key="1">
    <source>
        <dbReference type="EMBL" id="CAK9166570.1"/>
    </source>
</evidence>
<reference evidence="1 2" key="1">
    <citation type="submission" date="2024-02" db="EMBL/GenBank/DDBJ databases">
        <authorList>
            <person name="Vignale AGUSTIN F."/>
            <person name="Sosa J E."/>
            <person name="Modenutti C."/>
        </authorList>
    </citation>
    <scope>NUCLEOTIDE SEQUENCE [LARGE SCALE GENOMIC DNA]</scope>
</reference>
<feature type="non-terminal residue" evidence="1">
    <location>
        <position position="68"/>
    </location>
</feature>